<reference evidence="2" key="1">
    <citation type="submission" date="2014-07" db="EMBL/GenBank/DDBJ databases">
        <authorList>
            <person name="Martin A.A"/>
            <person name="De Silva N."/>
        </authorList>
    </citation>
    <scope>NUCLEOTIDE SEQUENCE</scope>
</reference>
<name>A0A0K0G1F9_STRVS</name>
<accession>A0A0K0G1F9</accession>
<evidence type="ECO:0000313" key="2">
    <source>
        <dbReference type="Proteomes" id="UP000035680"/>
    </source>
</evidence>
<feature type="transmembrane region" description="Helical" evidence="1">
    <location>
        <begin position="89"/>
        <end position="112"/>
    </location>
</feature>
<evidence type="ECO:0000313" key="3">
    <source>
        <dbReference type="WBParaSite" id="SVE_1855000.1"/>
    </source>
</evidence>
<keyword evidence="2" id="KW-1185">Reference proteome</keyword>
<dbReference type="WBParaSite" id="SVE_1855000.1">
    <property type="protein sequence ID" value="SVE_1855000.1"/>
    <property type="gene ID" value="SVE_1855000"/>
</dbReference>
<evidence type="ECO:0000256" key="1">
    <source>
        <dbReference type="SAM" id="Phobius"/>
    </source>
</evidence>
<dbReference type="Proteomes" id="UP000035680">
    <property type="component" value="Unassembled WGS sequence"/>
</dbReference>
<keyword evidence="1" id="KW-1133">Transmembrane helix</keyword>
<dbReference type="AlphaFoldDB" id="A0A0K0G1F9"/>
<organism evidence="2 3">
    <name type="scientific">Strongyloides venezuelensis</name>
    <name type="common">Threadworm</name>
    <dbReference type="NCBI Taxonomy" id="75913"/>
    <lineage>
        <taxon>Eukaryota</taxon>
        <taxon>Metazoa</taxon>
        <taxon>Ecdysozoa</taxon>
        <taxon>Nematoda</taxon>
        <taxon>Chromadorea</taxon>
        <taxon>Rhabditida</taxon>
        <taxon>Tylenchina</taxon>
        <taxon>Panagrolaimomorpha</taxon>
        <taxon>Strongyloidoidea</taxon>
        <taxon>Strongyloididae</taxon>
        <taxon>Strongyloides</taxon>
    </lineage>
</organism>
<reference evidence="3" key="2">
    <citation type="submission" date="2015-08" db="UniProtKB">
        <authorList>
            <consortium name="WormBaseParasite"/>
        </authorList>
    </citation>
    <scope>IDENTIFICATION</scope>
</reference>
<proteinExistence type="predicted"/>
<sequence>MNSCQFDGLLLERNYLFSICKILTKFQNWLKISAEESFHTTEKIVNITKSMKNEITSLFDTTPDEKTQDPSFTETIYNFFIELPQSQDIFFIILILTFFIILLTPFIIIWNYKYIYTTKHINEDDQTTTSHKNTNIKTNPSCIMTTENMNLNNDIAQSSLEMRIFSQVSDINFELEDKKRNIEIDEILRKKLDEVVKVPSELDNLTDWHGKFIKSPKKYKNPHDELEYIEKKTTAAKIFLELSK</sequence>
<keyword evidence="1" id="KW-0472">Membrane</keyword>
<keyword evidence="1" id="KW-0812">Transmembrane</keyword>
<protein>
    <submittedName>
        <fullName evidence="3">Uncharacterized protein</fullName>
    </submittedName>
</protein>